<dbReference type="Pfam" id="PF13682">
    <property type="entry name" value="CZB"/>
    <property type="match status" value="1"/>
</dbReference>
<dbReference type="KEGG" id="afy:BW247_15100"/>
<dbReference type="InterPro" id="IPR035919">
    <property type="entry name" value="EAL_sf"/>
</dbReference>
<keyword evidence="3" id="KW-0175">Coiled coil</keyword>
<dbReference type="Gene3D" id="1.20.120.30">
    <property type="entry name" value="Aspartate receptor, ligand-binding domain"/>
    <property type="match status" value="1"/>
</dbReference>
<dbReference type="InterPro" id="IPR012292">
    <property type="entry name" value="Globin/Proto"/>
</dbReference>
<dbReference type="EMBL" id="CP019434">
    <property type="protein sequence ID" value="APZ44251.1"/>
    <property type="molecule type" value="Genomic_DNA"/>
</dbReference>
<evidence type="ECO:0000256" key="1">
    <source>
        <dbReference type="ARBA" id="ARBA00015125"/>
    </source>
</evidence>
<dbReference type="STRING" id="1765967.BW247_15100"/>
<dbReference type="InterPro" id="IPR000160">
    <property type="entry name" value="GGDEF_dom"/>
</dbReference>
<dbReference type="Proteomes" id="UP000243807">
    <property type="component" value="Chromosome"/>
</dbReference>
<dbReference type="AlphaFoldDB" id="A0A1P8UK89"/>
<evidence type="ECO:0000259" key="5">
    <source>
        <dbReference type="PROSITE" id="PS50887"/>
    </source>
</evidence>
<dbReference type="OrthoDB" id="9813913at2"/>
<dbReference type="InterPro" id="IPR052155">
    <property type="entry name" value="Biofilm_reg_signaling"/>
</dbReference>
<dbReference type="SUPFAM" id="SSF141868">
    <property type="entry name" value="EAL domain-like"/>
    <property type="match status" value="1"/>
</dbReference>
<dbReference type="CDD" id="cd01949">
    <property type="entry name" value="GGDEF"/>
    <property type="match status" value="1"/>
</dbReference>
<protein>
    <recommendedName>
        <fullName evidence="1">Diguanylate cyclase DosC</fullName>
    </recommendedName>
    <alternativeName>
        <fullName evidence="2">Direct oxygen-sensing cyclase</fullName>
    </alternativeName>
</protein>
<evidence type="ECO:0000259" key="4">
    <source>
        <dbReference type="PROSITE" id="PS50883"/>
    </source>
</evidence>
<dbReference type="Pfam" id="PF00563">
    <property type="entry name" value="EAL"/>
    <property type="match status" value="1"/>
</dbReference>
<dbReference type="Gene3D" id="1.10.490.10">
    <property type="entry name" value="Globins"/>
    <property type="match status" value="1"/>
</dbReference>
<dbReference type="GO" id="GO:0020037">
    <property type="term" value="F:heme binding"/>
    <property type="evidence" value="ECO:0007669"/>
    <property type="project" value="InterPro"/>
</dbReference>
<organism evidence="6 7">
    <name type="scientific">Acidihalobacter ferrooxydans</name>
    <dbReference type="NCBI Taxonomy" id="1765967"/>
    <lineage>
        <taxon>Bacteria</taxon>
        <taxon>Pseudomonadati</taxon>
        <taxon>Pseudomonadota</taxon>
        <taxon>Gammaproteobacteria</taxon>
        <taxon>Chromatiales</taxon>
        <taxon>Ectothiorhodospiraceae</taxon>
        <taxon>Acidihalobacter</taxon>
    </lineage>
</organism>
<dbReference type="InterPro" id="IPR044398">
    <property type="entry name" value="Globin-sensor_dom"/>
</dbReference>
<evidence type="ECO:0000256" key="2">
    <source>
        <dbReference type="ARBA" id="ARBA00029839"/>
    </source>
</evidence>
<dbReference type="SMART" id="SM00052">
    <property type="entry name" value="EAL"/>
    <property type="match status" value="1"/>
</dbReference>
<sequence length="901" mass="99604">MTTLSEQTPLRGDPENPTVSLCRFVGLDTAALALVREHAEILAAQADGLAGHFYDALRAYPPAANAFAAIPPRRMRLLVERQAEHFRAMLRNGPHTADDMARLHHSLGIAPTWIVAGYNACREHLDALLVGLPVAAHDALREALGRLLTCDMMVQTAALEDIHADMLAEGEIITQTLLDTTLKLADLPSPEAVFSDICADLVTRSRHLSAVWFAVLEDPQTPLKPFFGAGATALWQDVDVPYDASDPLWQALDENRSLVVSAAQETPLPAWWPSARDIEAVAIFPFGRVSGMRGLGVVYADHDGYFDHVGSAPFDAFAKLGQVLLDIRDSHLHDPLTGLPNRSLYMDRLVQGVGQAGRRQTLLGVSMIDLDGFKKINDRLGHLGGDALLHQVAERLSRQLRQGDTLARLGGDEFGLLMTDLTDVDAGEKIVRRMLNALEEPFLLEGKAVRVGASLGLTLYPLDDADSQDLLRHADIALYQAKDAGRHTYRIFEHAAEDKRRRIDSLQQRFEQALSHDEIEFHYQPKVDLALGRLVGVEALARWRQGDTLVSPEGFIDAVEDSPHLSRRLGRYALVAAARQIMDWKKKSFDCSVAVNIGAEHLLNPAFIDDVDDVLECYPTVAARLEIEVTERAVLHDMQRTHAALQACSDRGLSIALDDFGTGHASLTYLQELPADQIKLDKRFVQKLLDEPRALAIVAGSLTSASLLNLGVIAEGVETIEQGELLLQLGCRQAQGFFIAKPLSASDLLAWVAHWQPPAEWAQWRENLFTHQDLPFLMARTAHRHNLRDLLAALATPPTPERPFLQLPECVDETHCALGRWLRGAGQRYRAHAAFKQLQRVHVQLHAQAIKATLAWQTADAASLRREVGKLEHYADDLDGEILRLARQIGLHDTRNGTGVR</sequence>
<keyword evidence="7" id="KW-1185">Reference proteome</keyword>
<dbReference type="PANTHER" id="PTHR44757:SF2">
    <property type="entry name" value="BIOFILM ARCHITECTURE MAINTENANCE PROTEIN MBAA"/>
    <property type="match status" value="1"/>
</dbReference>
<dbReference type="InterPro" id="IPR029787">
    <property type="entry name" value="Nucleotide_cyclase"/>
</dbReference>
<dbReference type="PROSITE" id="PS50887">
    <property type="entry name" value="GGDEF"/>
    <property type="match status" value="1"/>
</dbReference>
<dbReference type="SUPFAM" id="SSF55073">
    <property type="entry name" value="Nucleotide cyclase"/>
    <property type="match status" value="1"/>
</dbReference>
<dbReference type="InterPro" id="IPR039379">
    <property type="entry name" value="Protoglobin_sensor_dom"/>
</dbReference>
<dbReference type="PROSITE" id="PS50883">
    <property type="entry name" value="EAL"/>
    <property type="match status" value="1"/>
</dbReference>
<evidence type="ECO:0000256" key="3">
    <source>
        <dbReference type="SAM" id="Coils"/>
    </source>
</evidence>
<dbReference type="PANTHER" id="PTHR44757">
    <property type="entry name" value="DIGUANYLATE CYCLASE DGCP"/>
    <property type="match status" value="1"/>
</dbReference>
<dbReference type="NCBIfam" id="TIGR00254">
    <property type="entry name" value="GGDEF"/>
    <property type="match status" value="1"/>
</dbReference>
<dbReference type="Gene3D" id="3.30.70.270">
    <property type="match status" value="1"/>
</dbReference>
<feature type="domain" description="EAL" evidence="4">
    <location>
        <begin position="503"/>
        <end position="756"/>
    </location>
</feature>
<accession>A0A1P8UK89</accession>
<dbReference type="InterPro" id="IPR025991">
    <property type="entry name" value="Chemoreceptor_zinc-bind_dom"/>
</dbReference>
<evidence type="ECO:0000313" key="7">
    <source>
        <dbReference type="Proteomes" id="UP000243807"/>
    </source>
</evidence>
<dbReference type="SUPFAM" id="SSF46458">
    <property type="entry name" value="Globin-like"/>
    <property type="match status" value="1"/>
</dbReference>
<dbReference type="Pfam" id="PF11563">
    <property type="entry name" value="Protoglobin"/>
    <property type="match status" value="1"/>
</dbReference>
<proteinExistence type="predicted"/>
<feature type="coiled-coil region" evidence="3">
    <location>
        <begin position="489"/>
        <end position="516"/>
    </location>
</feature>
<dbReference type="InterPro" id="IPR043128">
    <property type="entry name" value="Rev_trsase/Diguanyl_cyclase"/>
</dbReference>
<dbReference type="SMART" id="SM00267">
    <property type="entry name" value="GGDEF"/>
    <property type="match status" value="1"/>
</dbReference>
<reference evidence="6 7" key="1">
    <citation type="submission" date="2017-01" db="EMBL/GenBank/DDBJ databases">
        <title>Draft sequence of Acidihalobacter ferrooxidans strain DSM 14175 (strain V8).</title>
        <authorList>
            <person name="Khaleque H.N."/>
            <person name="Ramsay J.P."/>
            <person name="Murphy R.J.T."/>
            <person name="Kaksonen A.H."/>
            <person name="Boxall N.J."/>
            <person name="Watkin E.L.J."/>
        </authorList>
    </citation>
    <scope>NUCLEOTIDE SEQUENCE [LARGE SCALE GENOMIC DNA]</scope>
    <source>
        <strain evidence="6 7">V8</strain>
    </source>
</reference>
<dbReference type="InterPro" id="IPR009050">
    <property type="entry name" value="Globin-like_sf"/>
</dbReference>
<gene>
    <name evidence="6" type="ORF">BW247_15100</name>
</gene>
<dbReference type="GO" id="GO:0019825">
    <property type="term" value="F:oxygen binding"/>
    <property type="evidence" value="ECO:0007669"/>
    <property type="project" value="InterPro"/>
</dbReference>
<evidence type="ECO:0000313" key="6">
    <source>
        <dbReference type="EMBL" id="APZ44251.1"/>
    </source>
</evidence>
<dbReference type="CDD" id="cd01948">
    <property type="entry name" value="EAL"/>
    <property type="match status" value="1"/>
</dbReference>
<dbReference type="CDD" id="cd01068">
    <property type="entry name" value="globin_sensor"/>
    <property type="match status" value="1"/>
</dbReference>
<dbReference type="Pfam" id="PF00990">
    <property type="entry name" value="GGDEF"/>
    <property type="match status" value="1"/>
</dbReference>
<name>A0A1P8UK89_9GAMM</name>
<feature type="domain" description="GGDEF" evidence="5">
    <location>
        <begin position="361"/>
        <end position="494"/>
    </location>
</feature>
<dbReference type="RefSeq" id="WP_076837876.1">
    <property type="nucleotide sequence ID" value="NZ_CP019434.1"/>
</dbReference>
<dbReference type="Gene3D" id="3.20.20.450">
    <property type="entry name" value="EAL domain"/>
    <property type="match status" value="1"/>
</dbReference>
<dbReference type="InterPro" id="IPR001633">
    <property type="entry name" value="EAL_dom"/>
</dbReference>